<comment type="caution">
    <text evidence="1">The sequence shown here is derived from an EMBL/GenBank/DDBJ whole genome shotgun (WGS) entry which is preliminary data.</text>
</comment>
<dbReference type="Proteomes" id="UP000585474">
    <property type="component" value="Unassembled WGS sequence"/>
</dbReference>
<evidence type="ECO:0000313" key="1">
    <source>
        <dbReference type="EMBL" id="GFS34467.1"/>
    </source>
</evidence>
<name>A0A7J0DHS8_9ERIC</name>
<sequence length="155" mass="17159">MIDSKGYSFAASGGILRVFKGNKEMLLRRKTRGLYRLEGSVQIGRAIVRHGSNGTCKQNGHGKQQLHKGTECKHKGTWRIRNATGAQGDALRYVWKSVQTRVVQSMQDVQLEPQRKETKSILRSCTTTGTPPPKRVLFALDLISGGELYSCVAKG</sequence>
<organism evidence="1 2">
    <name type="scientific">Actinidia rufa</name>
    <dbReference type="NCBI Taxonomy" id="165716"/>
    <lineage>
        <taxon>Eukaryota</taxon>
        <taxon>Viridiplantae</taxon>
        <taxon>Streptophyta</taxon>
        <taxon>Embryophyta</taxon>
        <taxon>Tracheophyta</taxon>
        <taxon>Spermatophyta</taxon>
        <taxon>Magnoliopsida</taxon>
        <taxon>eudicotyledons</taxon>
        <taxon>Gunneridae</taxon>
        <taxon>Pentapetalae</taxon>
        <taxon>asterids</taxon>
        <taxon>Ericales</taxon>
        <taxon>Actinidiaceae</taxon>
        <taxon>Actinidia</taxon>
    </lineage>
</organism>
<dbReference type="EMBL" id="BJWL01000212">
    <property type="protein sequence ID" value="GFS34467.1"/>
    <property type="molecule type" value="Genomic_DNA"/>
</dbReference>
<evidence type="ECO:0000313" key="2">
    <source>
        <dbReference type="Proteomes" id="UP000585474"/>
    </source>
</evidence>
<reference evidence="2" key="1">
    <citation type="submission" date="2019-07" db="EMBL/GenBank/DDBJ databases">
        <title>De Novo Assembly of kiwifruit Actinidia rufa.</title>
        <authorList>
            <person name="Sugita-Konishi S."/>
            <person name="Sato K."/>
            <person name="Mori E."/>
            <person name="Abe Y."/>
            <person name="Kisaki G."/>
            <person name="Hamano K."/>
            <person name="Suezawa K."/>
            <person name="Otani M."/>
            <person name="Fukuda T."/>
            <person name="Manabe T."/>
            <person name="Gomi K."/>
            <person name="Tabuchi M."/>
            <person name="Akimitsu K."/>
            <person name="Kataoka I."/>
        </authorList>
    </citation>
    <scope>NUCLEOTIDE SEQUENCE [LARGE SCALE GENOMIC DNA]</scope>
    <source>
        <strain evidence="2">cv. Fuchu</strain>
    </source>
</reference>
<dbReference type="AlphaFoldDB" id="A0A7J0DHS8"/>
<gene>
    <name evidence="1" type="ORF">Acr_00g0034130</name>
</gene>
<protein>
    <submittedName>
        <fullName evidence="1">Uncharacterized protein</fullName>
    </submittedName>
</protein>
<proteinExistence type="predicted"/>
<accession>A0A7J0DHS8</accession>
<keyword evidence="2" id="KW-1185">Reference proteome</keyword>